<evidence type="ECO:0000256" key="9">
    <source>
        <dbReference type="ARBA" id="ARBA00023310"/>
    </source>
</evidence>
<sequence length="257" mass="28441">MSIDWVTVLAQIANFLVLVWLLKRFLYKPILNGIDSREAEIAEQMGEAARAQQKAEAAEVDFVTQKQQLLADQTALEAQVRQEAEQKRNALLVEARETLEQERLDLQAHLAREQKRFTTELYKASAETLYQLASRALRDLADERLEARIALHVISQLAPPLSEELAAAASNAQGAVVTTHAPLPEDARQEVEAALQGLVPGLSLRFATDDSQSPGMVLRIGSIQLDWTVDSYTDELVGLLEERLASGESSRVHNYGG</sequence>
<evidence type="ECO:0000256" key="11">
    <source>
        <dbReference type="ARBA" id="ARBA00025614"/>
    </source>
</evidence>
<feature type="transmembrane region" description="Helical" evidence="13">
    <location>
        <begin position="6"/>
        <end position="22"/>
    </location>
</feature>
<keyword evidence="4 13" id="KW-0812">Transmembrane</keyword>
<comment type="caution">
    <text evidence="15">The sequence shown here is derived from an EMBL/GenBank/DDBJ whole genome shotgun (WGS) entry which is preliminary data.</text>
</comment>
<evidence type="ECO:0000256" key="1">
    <source>
        <dbReference type="ARBA" id="ARBA00005513"/>
    </source>
</evidence>
<dbReference type="GO" id="GO:0046933">
    <property type="term" value="F:proton-transporting ATP synthase activity, rotational mechanism"/>
    <property type="evidence" value="ECO:0007669"/>
    <property type="project" value="UniProtKB-UniRule"/>
</dbReference>
<evidence type="ECO:0000256" key="3">
    <source>
        <dbReference type="ARBA" id="ARBA00022547"/>
    </source>
</evidence>
<dbReference type="InterPro" id="IPR002146">
    <property type="entry name" value="ATP_synth_b/b'su_bac/chlpt"/>
</dbReference>
<reference evidence="15" key="1">
    <citation type="submission" date="2023-11" db="EMBL/GenBank/DDBJ databases">
        <title>MicrobeMod: A computational toolkit for identifying prokaryotic methylation and restriction-modification with nanopore sequencing.</title>
        <authorList>
            <person name="Crits-Christoph A."/>
            <person name="Kang S.C."/>
            <person name="Lee H."/>
            <person name="Ostrov N."/>
        </authorList>
    </citation>
    <scope>NUCLEOTIDE SEQUENCE</scope>
    <source>
        <strain evidence="15">ATCC BAA-953</strain>
    </source>
</reference>
<evidence type="ECO:0000256" key="5">
    <source>
        <dbReference type="ARBA" id="ARBA00022781"/>
    </source>
</evidence>
<evidence type="ECO:0000256" key="2">
    <source>
        <dbReference type="ARBA" id="ARBA00022448"/>
    </source>
</evidence>
<comment type="similarity">
    <text evidence="1 13">Belongs to the ATPase B chain family.</text>
</comment>
<evidence type="ECO:0000256" key="14">
    <source>
        <dbReference type="SAM" id="Coils"/>
    </source>
</evidence>
<protein>
    <recommendedName>
        <fullName evidence="13">ATP synthase subunit b</fullName>
    </recommendedName>
    <alternativeName>
        <fullName evidence="13">ATP synthase F(0) sector subunit b</fullName>
    </alternativeName>
    <alternativeName>
        <fullName evidence="13">ATPase subunit I</fullName>
    </alternativeName>
    <alternativeName>
        <fullName evidence="13">F-type ATPase subunit b</fullName>
        <shortName evidence="13">F-ATPase subunit b</shortName>
    </alternativeName>
</protein>
<dbReference type="Proteomes" id="UP001276761">
    <property type="component" value="Unassembled WGS sequence"/>
</dbReference>
<dbReference type="GO" id="GO:0012505">
    <property type="term" value="C:endomembrane system"/>
    <property type="evidence" value="ECO:0007669"/>
    <property type="project" value="UniProtKB-SubCell"/>
</dbReference>
<gene>
    <name evidence="13" type="primary">atpF</name>
    <name evidence="15" type="ORF">SIL78_03490</name>
</gene>
<keyword evidence="7 13" id="KW-0406">Ion transport</keyword>
<dbReference type="GeneID" id="303164533"/>
<dbReference type="PANTHER" id="PTHR33445">
    <property type="entry name" value="ATP SYNTHASE SUBUNIT B', CHLOROPLASTIC"/>
    <property type="match status" value="1"/>
</dbReference>
<keyword evidence="3 13" id="KW-0138">CF(0)</keyword>
<dbReference type="GO" id="GO:0005886">
    <property type="term" value="C:plasma membrane"/>
    <property type="evidence" value="ECO:0007669"/>
    <property type="project" value="UniProtKB-SubCell"/>
</dbReference>
<dbReference type="EMBL" id="JAWXXT010000001">
    <property type="protein sequence ID" value="MDX5976622.1"/>
    <property type="molecule type" value="Genomic_DNA"/>
</dbReference>
<keyword evidence="6 13" id="KW-1133">Transmembrane helix</keyword>
<keyword evidence="13" id="KW-1003">Cell membrane</keyword>
<evidence type="ECO:0000256" key="10">
    <source>
        <dbReference type="ARBA" id="ARBA00025198"/>
    </source>
</evidence>
<keyword evidence="2 13" id="KW-0813">Transport</keyword>
<keyword evidence="9 13" id="KW-0066">ATP synthesis</keyword>
<keyword evidence="8 13" id="KW-0472">Membrane</keyword>
<evidence type="ECO:0000256" key="8">
    <source>
        <dbReference type="ARBA" id="ARBA00023136"/>
    </source>
</evidence>
<comment type="subcellular location">
    <subcellularLocation>
        <location evidence="13">Cell membrane</location>
        <topology evidence="13">Single-pass membrane protein</topology>
    </subcellularLocation>
    <subcellularLocation>
        <location evidence="12">Endomembrane system</location>
        <topology evidence="12">Single-pass membrane protein</topology>
    </subcellularLocation>
</comment>
<proteinExistence type="inferred from homology"/>
<evidence type="ECO:0000256" key="7">
    <source>
        <dbReference type="ARBA" id="ARBA00023065"/>
    </source>
</evidence>
<evidence type="ECO:0000256" key="4">
    <source>
        <dbReference type="ARBA" id="ARBA00022692"/>
    </source>
</evidence>
<dbReference type="AlphaFoldDB" id="A0AAJ2RRX9"/>
<dbReference type="HAMAP" id="MF_01398">
    <property type="entry name" value="ATP_synth_b_bprime"/>
    <property type="match status" value="1"/>
</dbReference>
<dbReference type="PANTHER" id="PTHR33445:SF2">
    <property type="entry name" value="ATP SYNTHASE SUBUNIT B', CHLOROPLASTIC"/>
    <property type="match status" value="1"/>
</dbReference>
<accession>A0AAJ2RRX9</accession>
<dbReference type="Pfam" id="PF00430">
    <property type="entry name" value="ATP-synt_B"/>
    <property type="match status" value="1"/>
</dbReference>
<name>A0AAJ2RRX9_9GAMM</name>
<dbReference type="InterPro" id="IPR050059">
    <property type="entry name" value="ATP_synthase_B_chain"/>
</dbReference>
<comment type="function">
    <text evidence="10 13">F(1)F(0) ATP synthase produces ATP from ADP in the presence of a proton or sodium gradient. F-type ATPases consist of two structural domains, F(1) containing the extramembraneous catalytic core and F(0) containing the membrane proton channel, linked together by a central stalk and a peripheral stalk. During catalysis, ATP synthesis in the catalytic domain of F(1) is coupled via a rotary mechanism of the central stalk subunits to proton translocation.</text>
</comment>
<evidence type="ECO:0000313" key="16">
    <source>
        <dbReference type="Proteomes" id="UP001276761"/>
    </source>
</evidence>
<comment type="function">
    <text evidence="11">Component of the F(0) channel, it forms part of the peripheral stalk, linking F(1) to F(0). The b'-subunit is a diverged and duplicated form of b found in plants and photosynthetic bacteria.</text>
</comment>
<dbReference type="CDD" id="cd06503">
    <property type="entry name" value="ATP-synt_Fo_b"/>
    <property type="match status" value="1"/>
</dbReference>
<organism evidence="15 16">
    <name type="scientific">Vreelandella alkaliphila</name>
    <dbReference type="NCBI Taxonomy" id="272774"/>
    <lineage>
        <taxon>Bacteria</taxon>
        <taxon>Pseudomonadati</taxon>
        <taxon>Pseudomonadota</taxon>
        <taxon>Gammaproteobacteria</taxon>
        <taxon>Oceanospirillales</taxon>
        <taxon>Halomonadaceae</taxon>
        <taxon>Vreelandella</taxon>
    </lineage>
</organism>
<dbReference type="InterPro" id="IPR000711">
    <property type="entry name" value="ATPase_OSCP/dsu"/>
</dbReference>
<dbReference type="RefSeq" id="WP_198349182.1">
    <property type="nucleotide sequence ID" value="NZ_JABASV010000004.1"/>
</dbReference>
<feature type="coiled-coil region" evidence="14">
    <location>
        <begin position="34"/>
        <end position="116"/>
    </location>
</feature>
<keyword evidence="5 13" id="KW-0375">Hydrogen ion transport</keyword>
<evidence type="ECO:0000313" key="15">
    <source>
        <dbReference type="EMBL" id="MDX5976622.1"/>
    </source>
</evidence>
<dbReference type="GO" id="GO:0045259">
    <property type="term" value="C:proton-transporting ATP synthase complex"/>
    <property type="evidence" value="ECO:0007669"/>
    <property type="project" value="UniProtKB-KW"/>
</dbReference>
<comment type="subunit">
    <text evidence="13">F-type ATPases have 2 components, F(1) - the catalytic core - and F(0) - the membrane proton channel. F(1) has five subunits: alpha(3), beta(3), gamma(1), delta(1), epsilon(1). F(0) has three main subunits: a(1), b(2) and c(10-14). The alpha and beta chains form an alternating ring which encloses part of the gamma chain. F(1) is attached to F(0) by a central stalk formed by the gamma and epsilon chains, while a peripheral stalk is formed by the delta and b chains.</text>
</comment>
<evidence type="ECO:0000256" key="12">
    <source>
        <dbReference type="ARBA" id="ARBA00037847"/>
    </source>
</evidence>
<dbReference type="GO" id="GO:0046961">
    <property type="term" value="F:proton-transporting ATPase activity, rotational mechanism"/>
    <property type="evidence" value="ECO:0007669"/>
    <property type="project" value="TreeGrafter"/>
</dbReference>
<evidence type="ECO:0000256" key="6">
    <source>
        <dbReference type="ARBA" id="ARBA00022989"/>
    </source>
</evidence>
<dbReference type="Pfam" id="PF00213">
    <property type="entry name" value="OSCP"/>
    <property type="match status" value="1"/>
</dbReference>
<evidence type="ECO:0000256" key="13">
    <source>
        <dbReference type="HAMAP-Rule" id="MF_01398"/>
    </source>
</evidence>
<keyword evidence="14" id="KW-0175">Coiled coil</keyword>